<dbReference type="InterPro" id="IPR050267">
    <property type="entry name" value="Anti-sigma-factor_SerPK"/>
</dbReference>
<keyword evidence="3" id="KW-0808">Transferase</keyword>
<keyword evidence="4" id="KW-1185">Reference proteome</keyword>
<dbReference type="RefSeq" id="WP_085051586.1">
    <property type="nucleotide sequence ID" value="NZ_LNQR01000033.1"/>
</dbReference>
<accession>A0ABR5SIH2</accession>
<proteinExistence type="predicted"/>
<reference evidence="3 4" key="1">
    <citation type="submission" date="2015-11" db="EMBL/GenBank/DDBJ databases">
        <authorList>
            <person name="Lin W."/>
        </authorList>
    </citation>
    <scope>NUCLEOTIDE SEQUENCE [LARGE SCALE GENOMIC DNA]</scope>
    <source>
        <strain evidence="3 4">HCH-1</strain>
    </source>
</reference>
<dbReference type="Pfam" id="PF13581">
    <property type="entry name" value="HATPase_c_2"/>
    <property type="match status" value="1"/>
</dbReference>
<gene>
    <name evidence="3" type="primary">rsbW</name>
    <name evidence="3" type="ORF">ASN18_0967</name>
</gene>
<dbReference type="PANTHER" id="PTHR35526:SF3">
    <property type="entry name" value="ANTI-SIGMA-F FACTOR RSBW"/>
    <property type="match status" value="1"/>
</dbReference>
<evidence type="ECO:0000313" key="3">
    <source>
        <dbReference type="EMBL" id="KWT91020.1"/>
    </source>
</evidence>
<dbReference type="Gene3D" id="3.30.565.10">
    <property type="entry name" value="Histidine kinase-like ATPase, C-terminal domain"/>
    <property type="match status" value="1"/>
</dbReference>
<keyword evidence="1" id="KW-0723">Serine/threonine-protein kinase</keyword>
<protein>
    <submittedName>
        <fullName evidence="3">Serine-protein kinase RsbW</fullName>
        <ecNumber evidence="3">2.7.11.1</ecNumber>
    </submittedName>
</protein>
<dbReference type="CDD" id="cd16936">
    <property type="entry name" value="HATPase_RsbW-like"/>
    <property type="match status" value="1"/>
</dbReference>
<dbReference type="PANTHER" id="PTHR35526">
    <property type="entry name" value="ANTI-SIGMA-F FACTOR RSBW-RELATED"/>
    <property type="match status" value="1"/>
</dbReference>
<comment type="caution">
    <text evidence="3">The sequence shown here is derived from an EMBL/GenBank/DDBJ whole genome shotgun (WGS) entry which is preliminary data.</text>
</comment>
<dbReference type="Proteomes" id="UP000060487">
    <property type="component" value="Unassembled WGS sequence"/>
</dbReference>
<dbReference type="GO" id="GO:0004674">
    <property type="term" value="F:protein serine/threonine kinase activity"/>
    <property type="evidence" value="ECO:0007669"/>
    <property type="project" value="UniProtKB-EC"/>
</dbReference>
<dbReference type="EMBL" id="LNQR01000033">
    <property type="protein sequence ID" value="KWT91020.1"/>
    <property type="molecule type" value="Genomic_DNA"/>
</dbReference>
<feature type="domain" description="Histidine kinase/HSP90-like ATPase" evidence="2">
    <location>
        <begin position="9"/>
        <end position="131"/>
    </location>
</feature>
<evidence type="ECO:0000256" key="1">
    <source>
        <dbReference type="ARBA" id="ARBA00022527"/>
    </source>
</evidence>
<evidence type="ECO:0000313" key="4">
    <source>
        <dbReference type="Proteomes" id="UP000060487"/>
    </source>
</evidence>
<keyword evidence="3" id="KW-0418">Kinase</keyword>
<dbReference type="SUPFAM" id="SSF55874">
    <property type="entry name" value="ATPase domain of HSP90 chaperone/DNA topoisomerase II/histidine kinase"/>
    <property type="match status" value="1"/>
</dbReference>
<dbReference type="InterPro" id="IPR003594">
    <property type="entry name" value="HATPase_dom"/>
</dbReference>
<evidence type="ECO:0000259" key="2">
    <source>
        <dbReference type="Pfam" id="PF13581"/>
    </source>
</evidence>
<organism evidence="3 4">
    <name type="scientific">Candidatus Magnetominusculus xianensis</name>
    <dbReference type="NCBI Taxonomy" id="1748249"/>
    <lineage>
        <taxon>Bacteria</taxon>
        <taxon>Pseudomonadati</taxon>
        <taxon>Nitrospirota</taxon>
        <taxon>Nitrospiria</taxon>
        <taxon>Nitrospirales</taxon>
        <taxon>Nitrospiraceae</taxon>
        <taxon>Candidatus Magnetominusculus</taxon>
    </lineage>
</organism>
<dbReference type="InterPro" id="IPR036890">
    <property type="entry name" value="HATPase_C_sf"/>
</dbReference>
<name>A0ABR5SIH2_9BACT</name>
<sequence length="145" mass="16125">MNNPIVITIPSHPKYLSVVRAAALLAAEISGLGTTEAEDIKHAVDEACSNVIKYAYKCDCTRKITVKFDDTQNSFQVTIEDSGSKAKLEDIKIRELDEVKPGGLGIHFIKKAFNAVVFDKKKRNGNRLLLTRYKNTDEAVISKQK</sequence>
<dbReference type="EC" id="2.7.11.1" evidence="3"/>